<reference evidence="3" key="1">
    <citation type="submission" date="2022-03" db="EMBL/GenBank/DDBJ databases">
        <authorList>
            <person name="Martin C."/>
        </authorList>
    </citation>
    <scope>NUCLEOTIDE SEQUENCE</scope>
</reference>
<feature type="compositionally biased region" description="Low complexity" evidence="2">
    <location>
        <begin position="8"/>
        <end position="18"/>
    </location>
</feature>
<sequence length="329" mass="37410">MATSILMDSNYSVTNNDDTTSDDEANSQIPPGQKAWEDLYDLLTELPKDVYTERLLAQPGISVESFRDALFEKAMSLRPADCPRFKLIQRKGGKSEDRRYKLASDCFTLYQFIEGNSTEIASVFSKTPFNRDSTQASQNPLTQDSDAPSTRSRAHDTTSSHFSMMETMMSHMLNIKETCNEMSNTLTDQNNRIIKLRKENMSLREKEQELRNSEYKAKIELKLLQTVVNEKNIIITELKDQLSRFKNIDGKLGNINKTVNKIQSNTEIEHTAHVDLINRVQHMLSTIPAIPPSRSRYLSDASNTIEDTTSQRRLSEPALLHANQAPCKP</sequence>
<feature type="region of interest" description="Disordered" evidence="2">
    <location>
        <begin position="131"/>
        <end position="158"/>
    </location>
</feature>
<accession>A0A8S4P9U3</accession>
<dbReference type="EMBL" id="CAIIXF020000007">
    <property type="protein sequence ID" value="CAH1789891.1"/>
    <property type="molecule type" value="Genomic_DNA"/>
</dbReference>
<keyword evidence="4" id="KW-1185">Reference proteome</keyword>
<name>A0A8S4P9U3_OWEFU</name>
<feature type="region of interest" description="Disordered" evidence="2">
    <location>
        <begin position="304"/>
        <end position="329"/>
    </location>
</feature>
<protein>
    <submittedName>
        <fullName evidence="3">Uncharacterized protein</fullName>
    </submittedName>
</protein>
<feature type="compositionally biased region" description="Polar residues" evidence="2">
    <location>
        <begin position="131"/>
        <end position="152"/>
    </location>
</feature>
<evidence type="ECO:0000256" key="2">
    <source>
        <dbReference type="SAM" id="MobiDB-lite"/>
    </source>
</evidence>
<keyword evidence="1" id="KW-0175">Coiled coil</keyword>
<evidence type="ECO:0000256" key="1">
    <source>
        <dbReference type="SAM" id="Coils"/>
    </source>
</evidence>
<proteinExistence type="predicted"/>
<feature type="region of interest" description="Disordered" evidence="2">
    <location>
        <begin position="1"/>
        <end position="31"/>
    </location>
</feature>
<evidence type="ECO:0000313" key="3">
    <source>
        <dbReference type="EMBL" id="CAH1789891.1"/>
    </source>
</evidence>
<gene>
    <name evidence="3" type="ORF">OFUS_LOCUS15175</name>
</gene>
<feature type="coiled-coil region" evidence="1">
    <location>
        <begin position="179"/>
        <end position="216"/>
    </location>
</feature>
<organism evidence="3 4">
    <name type="scientific">Owenia fusiformis</name>
    <name type="common">Polychaete worm</name>
    <dbReference type="NCBI Taxonomy" id="6347"/>
    <lineage>
        <taxon>Eukaryota</taxon>
        <taxon>Metazoa</taxon>
        <taxon>Spiralia</taxon>
        <taxon>Lophotrochozoa</taxon>
        <taxon>Annelida</taxon>
        <taxon>Polychaeta</taxon>
        <taxon>Sedentaria</taxon>
        <taxon>Canalipalpata</taxon>
        <taxon>Sabellida</taxon>
        <taxon>Oweniida</taxon>
        <taxon>Oweniidae</taxon>
        <taxon>Owenia</taxon>
    </lineage>
</organism>
<dbReference type="Proteomes" id="UP000749559">
    <property type="component" value="Unassembled WGS sequence"/>
</dbReference>
<dbReference type="AlphaFoldDB" id="A0A8S4P9U3"/>
<feature type="non-terminal residue" evidence="3">
    <location>
        <position position="329"/>
    </location>
</feature>
<comment type="caution">
    <text evidence="3">The sequence shown here is derived from an EMBL/GenBank/DDBJ whole genome shotgun (WGS) entry which is preliminary data.</text>
</comment>
<evidence type="ECO:0000313" key="4">
    <source>
        <dbReference type="Proteomes" id="UP000749559"/>
    </source>
</evidence>
<dbReference type="OrthoDB" id="10013754at2759"/>